<dbReference type="PANTHER" id="PTHR11579:SF0">
    <property type="entry name" value="PROTEIN-L-ISOASPARTATE(D-ASPARTATE) O-METHYLTRANSFERASE"/>
    <property type="match status" value="1"/>
</dbReference>
<comment type="function">
    <text evidence="7">Catalyzes the methyl esterification of L-isoaspartyl residues in peptides and proteins that result from spontaneous decomposition of normal L-aspartyl and L-asparaginyl residues. It plays a role in the repair and/or degradation of damaged proteins.</text>
</comment>
<keyword evidence="5 7" id="KW-0808">Transferase</keyword>
<dbReference type="EC" id="2.1.1.77" evidence="7"/>
<gene>
    <name evidence="7" type="primary">pcm</name>
    <name evidence="8" type="ORF">FV139_02740</name>
</gene>
<evidence type="ECO:0000256" key="1">
    <source>
        <dbReference type="ARBA" id="ARBA00004496"/>
    </source>
</evidence>
<dbReference type="PROSITE" id="PS01279">
    <property type="entry name" value="PCMT"/>
    <property type="match status" value="1"/>
</dbReference>
<dbReference type="GO" id="GO:0032259">
    <property type="term" value="P:methylation"/>
    <property type="evidence" value="ECO:0007669"/>
    <property type="project" value="UniProtKB-KW"/>
</dbReference>
<keyword evidence="4 7" id="KW-0489">Methyltransferase</keyword>
<evidence type="ECO:0000256" key="5">
    <source>
        <dbReference type="ARBA" id="ARBA00022679"/>
    </source>
</evidence>
<dbReference type="GO" id="GO:0004719">
    <property type="term" value="F:protein-L-isoaspartate (D-aspartate) O-methyltransferase activity"/>
    <property type="evidence" value="ECO:0007669"/>
    <property type="project" value="UniProtKB-UniRule"/>
</dbReference>
<comment type="catalytic activity">
    <reaction evidence="7">
        <text>[protein]-L-isoaspartate + S-adenosyl-L-methionine = [protein]-L-isoaspartate alpha-methyl ester + S-adenosyl-L-homocysteine</text>
        <dbReference type="Rhea" id="RHEA:12705"/>
        <dbReference type="Rhea" id="RHEA-COMP:12143"/>
        <dbReference type="Rhea" id="RHEA-COMP:12144"/>
        <dbReference type="ChEBI" id="CHEBI:57856"/>
        <dbReference type="ChEBI" id="CHEBI:59789"/>
        <dbReference type="ChEBI" id="CHEBI:90596"/>
        <dbReference type="ChEBI" id="CHEBI:90598"/>
        <dbReference type="EC" id="2.1.1.77"/>
    </reaction>
</comment>
<comment type="caution">
    <text evidence="8">The sequence shown here is derived from an EMBL/GenBank/DDBJ whole genome shotgun (WGS) entry which is preliminary data.</text>
</comment>
<dbReference type="GO" id="GO:0005737">
    <property type="term" value="C:cytoplasm"/>
    <property type="evidence" value="ECO:0007669"/>
    <property type="project" value="UniProtKB-SubCell"/>
</dbReference>
<dbReference type="InterPro" id="IPR029063">
    <property type="entry name" value="SAM-dependent_MTases_sf"/>
</dbReference>
<dbReference type="Pfam" id="PF01135">
    <property type="entry name" value="PCMT"/>
    <property type="match status" value="1"/>
</dbReference>
<dbReference type="Proteomes" id="UP000321039">
    <property type="component" value="Unassembled WGS sequence"/>
</dbReference>
<name>A0A5C9AB61_9GAMM</name>
<reference evidence="8 9" key="1">
    <citation type="submission" date="2019-08" db="EMBL/GenBank/DDBJ databases">
        <title>Parahaliea maris sp. nov., isolated from the surface seawater.</title>
        <authorList>
            <person name="Liu Y."/>
        </authorList>
    </citation>
    <scope>NUCLEOTIDE SEQUENCE [LARGE SCALE GENOMIC DNA]</scope>
    <source>
        <strain evidence="8 9">HSLHS9</strain>
    </source>
</reference>
<dbReference type="CDD" id="cd02440">
    <property type="entry name" value="AdoMet_MTases"/>
    <property type="match status" value="1"/>
</dbReference>
<accession>A0A5C9AB61</accession>
<dbReference type="AlphaFoldDB" id="A0A5C9AB61"/>
<dbReference type="NCBIfam" id="TIGR00080">
    <property type="entry name" value="pimt"/>
    <property type="match status" value="1"/>
</dbReference>
<evidence type="ECO:0000256" key="6">
    <source>
        <dbReference type="ARBA" id="ARBA00022691"/>
    </source>
</evidence>
<proteinExistence type="inferred from homology"/>
<keyword evidence="3 7" id="KW-0963">Cytoplasm</keyword>
<dbReference type="EMBL" id="VRZA01000001">
    <property type="protein sequence ID" value="TXS96787.1"/>
    <property type="molecule type" value="Genomic_DNA"/>
</dbReference>
<keyword evidence="9" id="KW-1185">Reference proteome</keyword>
<keyword evidence="6 7" id="KW-0949">S-adenosyl-L-methionine</keyword>
<dbReference type="FunFam" id="3.40.50.150:FF:000010">
    <property type="entry name" value="Protein-L-isoaspartate O-methyltransferase"/>
    <property type="match status" value="1"/>
</dbReference>
<dbReference type="InterPro" id="IPR000682">
    <property type="entry name" value="PCMT"/>
</dbReference>
<organism evidence="8 9">
    <name type="scientific">Parahaliea maris</name>
    <dbReference type="NCBI Taxonomy" id="2716870"/>
    <lineage>
        <taxon>Bacteria</taxon>
        <taxon>Pseudomonadati</taxon>
        <taxon>Pseudomonadota</taxon>
        <taxon>Gammaproteobacteria</taxon>
        <taxon>Cellvibrionales</taxon>
        <taxon>Halieaceae</taxon>
        <taxon>Parahaliea</taxon>
    </lineage>
</organism>
<sequence length="211" mass="22583">MLDEIRRSVRESAAYTGRAELNERTLAALAEVPREAFVPAHLKELAYLNRPLPIAEGQTISQPLIVALMTDLLEPGPDHVVLEVGTGSGYQAAVLSRLVRQVYTIEILPALADGARVVLAELGYDNVTVRTGDGYAGWPEYAPFDGIIVTAAPDEIPQPLVDQLKPGGRLVIPVGPVHGAQELMLVEKTAGGELEQKAVLPVAFVPLTGDH</sequence>
<evidence type="ECO:0000313" key="8">
    <source>
        <dbReference type="EMBL" id="TXS96787.1"/>
    </source>
</evidence>
<evidence type="ECO:0000256" key="7">
    <source>
        <dbReference type="HAMAP-Rule" id="MF_00090"/>
    </source>
</evidence>
<dbReference type="SUPFAM" id="SSF53335">
    <property type="entry name" value="S-adenosyl-L-methionine-dependent methyltransferases"/>
    <property type="match status" value="1"/>
</dbReference>
<comment type="similarity">
    <text evidence="2 7">Belongs to the methyltransferase superfamily. L-isoaspartyl/D-aspartyl protein methyltransferase family.</text>
</comment>
<evidence type="ECO:0000256" key="3">
    <source>
        <dbReference type="ARBA" id="ARBA00022490"/>
    </source>
</evidence>
<dbReference type="HAMAP" id="MF_00090">
    <property type="entry name" value="PIMT"/>
    <property type="match status" value="1"/>
</dbReference>
<protein>
    <recommendedName>
        <fullName evidence="7">Protein-L-isoaspartate O-methyltransferase</fullName>
        <ecNumber evidence="7">2.1.1.77</ecNumber>
    </recommendedName>
    <alternativeName>
        <fullName evidence="7">L-isoaspartyl protein carboxyl methyltransferase</fullName>
    </alternativeName>
    <alternativeName>
        <fullName evidence="7">Protein L-isoaspartyl methyltransferase</fullName>
    </alternativeName>
    <alternativeName>
        <fullName evidence="7">Protein-beta-aspartate methyltransferase</fullName>
        <shortName evidence="7">PIMT</shortName>
    </alternativeName>
</protein>
<dbReference type="NCBIfam" id="NF001453">
    <property type="entry name" value="PRK00312.1"/>
    <property type="match status" value="1"/>
</dbReference>
<evidence type="ECO:0000256" key="2">
    <source>
        <dbReference type="ARBA" id="ARBA00005369"/>
    </source>
</evidence>
<evidence type="ECO:0000256" key="4">
    <source>
        <dbReference type="ARBA" id="ARBA00022603"/>
    </source>
</evidence>
<dbReference type="PANTHER" id="PTHR11579">
    <property type="entry name" value="PROTEIN-L-ISOASPARTATE O-METHYLTRANSFERASE"/>
    <property type="match status" value="1"/>
</dbReference>
<feature type="active site" evidence="7">
    <location>
        <position position="61"/>
    </location>
</feature>
<comment type="subcellular location">
    <subcellularLocation>
        <location evidence="1 7">Cytoplasm</location>
    </subcellularLocation>
</comment>
<dbReference type="Gene3D" id="3.40.50.150">
    <property type="entry name" value="Vaccinia Virus protein VP39"/>
    <property type="match status" value="1"/>
</dbReference>
<dbReference type="GO" id="GO:0030091">
    <property type="term" value="P:protein repair"/>
    <property type="evidence" value="ECO:0007669"/>
    <property type="project" value="UniProtKB-UniRule"/>
</dbReference>
<evidence type="ECO:0000313" key="9">
    <source>
        <dbReference type="Proteomes" id="UP000321039"/>
    </source>
</evidence>